<reference evidence="1" key="1">
    <citation type="submission" date="2018-02" db="EMBL/GenBank/DDBJ databases">
        <authorList>
            <person name="Cohen D.B."/>
            <person name="Kent A.D."/>
        </authorList>
    </citation>
    <scope>NUCLEOTIDE SEQUENCE</scope>
</reference>
<proteinExistence type="predicted"/>
<protein>
    <submittedName>
        <fullName evidence="1">Uncharacterized protein</fullName>
    </submittedName>
</protein>
<name>A0A2N9IKB9_FAGSY</name>
<sequence length="555" mass="61550">MRDRERVIVIVENYLFDYESAIGAASASGRRWCWRESGECASTTPLVVAKGIRLKRSFHIEAKRFDVVLEDGGPRQVKQVGVLVNHGAQCYFPRRKSKTHRNSYAGYLAMRISWDLGKIFQVGLAYSDAGLMQFGPKFDVTSPEPSPRKNHLLEDRVDKVKVPELEVVGKPTLDGCGAVLSSNISETTFNLNLPEAGPLELLLGSPERSIVGVSHASASPNDWFFETKGGKRFRLLVEIAMLHLSLMVDSPIEGDIDVLSISPLVVEAPQGRLVTVPMEEDHKLEWVMGKLVGASYEGYEGGSIGASEGLLVLWDRQVVEKVEDSVVQYSVSCCKFKIVDDSMNGCSLRLSTEMFCPAMQEFYEFRLVDAPLLGGCYTWGNRPFKFENIWLKTSGYKEGFSSDHLGEAPSSPEFQGQEPIFPSWTVCARAAPLVAQGVQVNTLTVTVCANREVPIPQEKDVVGYPLALGTRQITNAEAEDMDDLTVNLKLEFTWYYRLLYDGIDQAKAKDKGEESPIGGANSLVTECLSSPKEKKTCLLFYVFLSVFVMCMCMCS</sequence>
<accession>A0A2N9IKB9</accession>
<organism evidence="1">
    <name type="scientific">Fagus sylvatica</name>
    <name type="common">Beechnut</name>
    <dbReference type="NCBI Taxonomy" id="28930"/>
    <lineage>
        <taxon>Eukaryota</taxon>
        <taxon>Viridiplantae</taxon>
        <taxon>Streptophyta</taxon>
        <taxon>Embryophyta</taxon>
        <taxon>Tracheophyta</taxon>
        <taxon>Spermatophyta</taxon>
        <taxon>Magnoliopsida</taxon>
        <taxon>eudicotyledons</taxon>
        <taxon>Gunneridae</taxon>
        <taxon>Pentapetalae</taxon>
        <taxon>rosids</taxon>
        <taxon>fabids</taxon>
        <taxon>Fagales</taxon>
        <taxon>Fagaceae</taxon>
        <taxon>Fagus</taxon>
    </lineage>
</organism>
<dbReference type="AlphaFoldDB" id="A0A2N9IKB9"/>
<dbReference type="EMBL" id="OIVN01006144">
    <property type="protein sequence ID" value="SPD26107.1"/>
    <property type="molecule type" value="Genomic_DNA"/>
</dbReference>
<gene>
    <name evidence="1" type="ORF">FSB_LOCUS53989</name>
</gene>
<evidence type="ECO:0000313" key="1">
    <source>
        <dbReference type="EMBL" id="SPD26107.1"/>
    </source>
</evidence>